<reference evidence="2" key="1">
    <citation type="submission" date="2021-02" db="EMBL/GenBank/DDBJ databases">
        <authorList>
            <person name="Palmer J.M."/>
        </authorList>
    </citation>
    <scope>NUCLEOTIDE SEQUENCE</scope>
    <source>
        <strain evidence="2">SCRP734</strain>
    </source>
</reference>
<evidence type="ECO:0000313" key="3">
    <source>
        <dbReference type="Proteomes" id="UP000694044"/>
    </source>
</evidence>
<sequence>MYLVHCDLSEMLSHSMVLHAKGPRRSHQVYDDGNWLGVMETVEWLYRARSIYRIEFITDDQPTLKPARKNKRKAKTRRSRANKKAKIASTSPSAKLDTPN</sequence>
<accession>A0A8T1V6E8</accession>
<gene>
    <name evidence="2" type="ORF">PHYPSEUDO_003225</name>
</gene>
<organism evidence="2 3">
    <name type="scientific">Phytophthora pseudosyringae</name>
    <dbReference type="NCBI Taxonomy" id="221518"/>
    <lineage>
        <taxon>Eukaryota</taxon>
        <taxon>Sar</taxon>
        <taxon>Stramenopiles</taxon>
        <taxon>Oomycota</taxon>
        <taxon>Peronosporomycetes</taxon>
        <taxon>Peronosporales</taxon>
        <taxon>Peronosporaceae</taxon>
        <taxon>Phytophthora</taxon>
    </lineage>
</organism>
<dbReference type="EMBL" id="JAGDFM010001639">
    <property type="protein sequence ID" value="KAG7375144.1"/>
    <property type="molecule type" value="Genomic_DNA"/>
</dbReference>
<comment type="caution">
    <text evidence="2">The sequence shown here is derived from an EMBL/GenBank/DDBJ whole genome shotgun (WGS) entry which is preliminary data.</text>
</comment>
<dbReference type="Proteomes" id="UP000694044">
    <property type="component" value="Unassembled WGS sequence"/>
</dbReference>
<name>A0A8T1V6E8_9STRA</name>
<keyword evidence="3" id="KW-1185">Reference proteome</keyword>
<protein>
    <submittedName>
        <fullName evidence="2">Uncharacterized protein</fullName>
    </submittedName>
</protein>
<feature type="compositionally biased region" description="Polar residues" evidence="1">
    <location>
        <begin position="88"/>
        <end position="100"/>
    </location>
</feature>
<dbReference type="AlphaFoldDB" id="A0A8T1V6E8"/>
<evidence type="ECO:0000256" key="1">
    <source>
        <dbReference type="SAM" id="MobiDB-lite"/>
    </source>
</evidence>
<feature type="region of interest" description="Disordered" evidence="1">
    <location>
        <begin position="64"/>
        <end position="100"/>
    </location>
</feature>
<proteinExistence type="predicted"/>
<feature type="compositionally biased region" description="Basic residues" evidence="1">
    <location>
        <begin position="66"/>
        <end position="86"/>
    </location>
</feature>
<evidence type="ECO:0000313" key="2">
    <source>
        <dbReference type="EMBL" id="KAG7375144.1"/>
    </source>
</evidence>